<sequence>MEIWHQHQQSQIPKVSPKCDIWDGLVWRCFNGTRNINDPQLMSIPGALPFSIYVDWFNAHGNSTRLARIGPIMLICLDLLPSYRLKPEKVYVTTMIPGPKEPTSLELNYLSMPIIKELKELGKVAIFHPPQQLFQDLLSMLPSSQPLQIWFPCASLLDLFLIKATTL</sequence>
<dbReference type="EMBL" id="AVOT02003458">
    <property type="protein sequence ID" value="MBW0473590.1"/>
    <property type="molecule type" value="Genomic_DNA"/>
</dbReference>
<keyword evidence="2" id="KW-1185">Reference proteome</keyword>
<dbReference type="AlphaFoldDB" id="A0A9Q3GNS9"/>
<dbReference type="OrthoDB" id="2507701at2759"/>
<protein>
    <submittedName>
        <fullName evidence="1">Uncharacterized protein</fullName>
    </submittedName>
</protein>
<name>A0A9Q3GNS9_9BASI</name>
<gene>
    <name evidence="1" type="ORF">O181_013305</name>
</gene>
<organism evidence="1 2">
    <name type="scientific">Austropuccinia psidii MF-1</name>
    <dbReference type="NCBI Taxonomy" id="1389203"/>
    <lineage>
        <taxon>Eukaryota</taxon>
        <taxon>Fungi</taxon>
        <taxon>Dikarya</taxon>
        <taxon>Basidiomycota</taxon>
        <taxon>Pucciniomycotina</taxon>
        <taxon>Pucciniomycetes</taxon>
        <taxon>Pucciniales</taxon>
        <taxon>Sphaerophragmiaceae</taxon>
        <taxon>Austropuccinia</taxon>
    </lineage>
</organism>
<accession>A0A9Q3GNS9</accession>
<reference evidence="1" key="1">
    <citation type="submission" date="2021-03" db="EMBL/GenBank/DDBJ databases">
        <title>Draft genome sequence of rust myrtle Austropuccinia psidii MF-1, a brazilian biotype.</title>
        <authorList>
            <person name="Quecine M.C."/>
            <person name="Pachon D.M.R."/>
            <person name="Bonatelli M.L."/>
            <person name="Correr F.H."/>
            <person name="Franceschini L.M."/>
            <person name="Leite T.F."/>
            <person name="Margarido G.R.A."/>
            <person name="Almeida C.A."/>
            <person name="Ferrarezi J.A."/>
            <person name="Labate C.A."/>
        </authorList>
    </citation>
    <scope>NUCLEOTIDE SEQUENCE</scope>
    <source>
        <strain evidence="1">MF-1</strain>
    </source>
</reference>
<comment type="caution">
    <text evidence="1">The sequence shown here is derived from an EMBL/GenBank/DDBJ whole genome shotgun (WGS) entry which is preliminary data.</text>
</comment>
<evidence type="ECO:0000313" key="1">
    <source>
        <dbReference type="EMBL" id="MBW0473590.1"/>
    </source>
</evidence>
<evidence type="ECO:0000313" key="2">
    <source>
        <dbReference type="Proteomes" id="UP000765509"/>
    </source>
</evidence>
<dbReference type="Proteomes" id="UP000765509">
    <property type="component" value="Unassembled WGS sequence"/>
</dbReference>
<proteinExistence type="predicted"/>